<evidence type="ECO:0000256" key="1">
    <source>
        <dbReference type="ARBA" id="ARBA00004141"/>
    </source>
</evidence>
<feature type="transmembrane region" description="Helical" evidence="5">
    <location>
        <begin position="84"/>
        <end position="103"/>
    </location>
</feature>
<dbReference type="InterPro" id="IPR036259">
    <property type="entry name" value="MFS_trans_sf"/>
</dbReference>
<dbReference type="AlphaFoldDB" id="A0A210Q4P6"/>
<sequence>MGLFPDETSSPRDFHTMKWVGLAVGCLAKFVTGSLFVFNVYEDAIKKTFNFTQTEVQLQSSLLNIGLGFGFVPGKFYDNFGPQWTSLGGVIVSVVAYTLLWSTTKYVTFYKTKSWLMAIYFFLSGLGSVFTYMVALNTNVINFDEKHRGKIVGLLNACFAGSPSIFAVIYYHVIGNPSSSESFTTIMLLFAIAFGVTDIICMIFLRIYPKPLELSEHREMKTNISVEDSQSKTCCDNMKNRRNNEGTPLRDLLRNVDYYIFTLTFTFSSTVGLVYVVTLTQTTDAMNFSSHDPDVVLIVPITNALISVSIGIFSDYFRERFPRLAILIAGCVVFTVCQLIIVLLADGYAWIVLATVFCGIGIGLVWSIAPTVMSEYFSVENLGRNWGLAMFFGSLVGLGAQESFGAFYDAAKKDPGDLNCYGIECIRRGHAVVLASGIASIILGVILLIKRRNFRPNGFERF</sequence>
<feature type="transmembrane region" description="Helical" evidence="5">
    <location>
        <begin position="324"/>
        <end position="344"/>
    </location>
</feature>
<name>A0A210Q4P6_MIZYE</name>
<reference evidence="7 8" key="1">
    <citation type="journal article" date="2017" name="Nat. Ecol. Evol.">
        <title>Scallop genome provides insights into evolution of bilaterian karyotype and development.</title>
        <authorList>
            <person name="Wang S."/>
            <person name="Zhang J."/>
            <person name="Jiao W."/>
            <person name="Li J."/>
            <person name="Xun X."/>
            <person name="Sun Y."/>
            <person name="Guo X."/>
            <person name="Huan P."/>
            <person name="Dong B."/>
            <person name="Zhang L."/>
            <person name="Hu X."/>
            <person name="Sun X."/>
            <person name="Wang J."/>
            <person name="Zhao C."/>
            <person name="Wang Y."/>
            <person name="Wang D."/>
            <person name="Huang X."/>
            <person name="Wang R."/>
            <person name="Lv J."/>
            <person name="Li Y."/>
            <person name="Zhang Z."/>
            <person name="Liu B."/>
            <person name="Lu W."/>
            <person name="Hui Y."/>
            <person name="Liang J."/>
            <person name="Zhou Z."/>
            <person name="Hou R."/>
            <person name="Li X."/>
            <person name="Liu Y."/>
            <person name="Li H."/>
            <person name="Ning X."/>
            <person name="Lin Y."/>
            <person name="Zhao L."/>
            <person name="Xing Q."/>
            <person name="Dou J."/>
            <person name="Li Y."/>
            <person name="Mao J."/>
            <person name="Guo H."/>
            <person name="Dou H."/>
            <person name="Li T."/>
            <person name="Mu C."/>
            <person name="Jiang W."/>
            <person name="Fu Q."/>
            <person name="Fu X."/>
            <person name="Miao Y."/>
            <person name="Liu J."/>
            <person name="Yu Q."/>
            <person name="Li R."/>
            <person name="Liao H."/>
            <person name="Li X."/>
            <person name="Kong Y."/>
            <person name="Jiang Z."/>
            <person name="Chourrout D."/>
            <person name="Li R."/>
            <person name="Bao Z."/>
        </authorList>
    </citation>
    <scope>NUCLEOTIDE SEQUENCE [LARGE SCALE GENOMIC DNA]</scope>
    <source>
        <strain evidence="7 8">PY_sf001</strain>
    </source>
</reference>
<feature type="transmembrane region" description="Helical" evidence="5">
    <location>
        <begin position="385"/>
        <end position="408"/>
    </location>
</feature>
<feature type="transmembrane region" description="Helical" evidence="5">
    <location>
        <begin position="428"/>
        <end position="449"/>
    </location>
</feature>
<keyword evidence="3 5" id="KW-1133">Transmembrane helix</keyword>
<comment type="subcellular location">
    <subcellularLocation>
        <location evidence="1">Membrane</location>
        <topology evidence="1">Multi-pass membrane protein</topology>
    </subcellularLocation>
</comment>
<dbReference type="PANTHER" id="PTHR21576">
    <property type="entry name" value="UNCHARACTERIZED NODULIN-LIKE PROTEIN"/>
    <property type="match status" value="1"/>
</dbReference>
<dbReference type="EMBL" id="NEDP02005024">
    <property type="protein sequence ID" value="OWF43691.1"/>
    <property type="molecule type" value="Genomic_DNA"/>
</dbReference>
<dbReference type="PROSITE" id="PS50850">
    <property type="entry name" value="MFS"/>
    <property type="match status" value="1"/>
</dbReference>
<feature type="transmembrane region" description="Helical" evidence="5">
    <location>
        <begin position="350"/>
        <end position="373"/>
    </location>
</feature>
<dbReference type="GO" id="GO:0022857">
    <property type="term" value="F:transmembrane transporter activity"/>
    <property type="evidence" value="ECO:0007669"/>
    <property type="project" value="InterPro"/>
</dbReference>
<protein>
    <submittedName>
        <fullName evidence="7">MFS-type transporter YhjX</fullName>
    </submittedName>
</protein>
<gene>
    <name evidence="7" type="ORF">KP79_PYT04236</name>
</gene>
<evidence type="ECO:0000259" key="6">
    <source>
        <dbReference type="PROSITE" id="PS50850"/>
    </source>
</evidence>
<dbReference type="InterPro" id="IPR020846">
    <property type="entry name" value="MFS_dom"/>
</dbReference>
<organism evidence="7 8">
    <name type="scientific">Mizuhopecten yessoensis</name>
    <name type="common">Japanese scallop</name>
    <name type="synonym">Patinopecten yessoensis</name>
    <dbReference type="NCBI Taxonomy" id="6573"/>
    <lineage>
        <taxon>Eukaryota</taxon>
        <taxon>Metazoa</taxon>
        <taxon>Spiralia</taxon>
        <taxon>Lophotrochozoa</taxon>
        <taxon>Mollusca</taxon>
        <taxon>Bivalvia</taxon>
        <taxon>Autobranchia</taxon>
        <taxon>Pteriomorphia</taxon>
        <taxon>Pectinida</taxon>
        <taxon>Pectinoidea</taxon>
        <taxon>Pectinidae</taxon>
        <taxon>Mizuhopecten</taxon>
    </lineage>
</organism>
<feature type="transmembrane region" description="Helical" evidence="5">
    <location>
        <begin position="20"/>
        <end position="41"/>
    </location>
</feature>
<evidence type="ECO:0000256" key="5">
    <source>
        <dbReference type="SAM" id="Phobius"/>
    </source>
</evidence>
<keyword evidence="8" id="KW-1185">Reference proteome</keyword>
<proteinExistence type="predicted"/>
<feature type="transmembrane region" description="Helical" evidence="5">
    <location>
        <begin position="297"/>
        <end position="317"/>
    </location>
</feature>
<dbReference type="GO" id="GO:0016020">
    <property type="term" value="C:membrane"/>
    <property type="evidence" value="ECO:0007669"/>
    <property type="project" value="UniProtKB-SubCell"/>
</dbReference>
<dbReference type="Gene3D" id="1.20.1250.20">
    <property type="entry name" value="MFS general substrate transporter like domains"/>
    <property type="match status" value="1"/>
</dbReference>
<feature type="transmembrane region" description="Helical" evidence="5">
    <location>
        <begin position="258"/>
        <end position="277"/>
    </location>
</feature>
<dbReference type="Proteomes" id="UP000242188">
    <property type="component" value="Unassembled WGS sequence"/>
</dbReference>
<feature type="transmembrane region" description="Helical" evidence="5">
    <location>
        <begin position="151"/>
        <end position="174"/>
    </location>
</feature>
<evidence type="ECO:0000313" key="7">
    <source>
        <dbReference type="EMBL" id="OWF43691.1"/>
    </source>
</evidence>
<accession>A0A210Q4P6</accession>
<evidence type="ECO:0000256" key="4">
    <source>
        <dbReference type="ARBA" id="ARBA00023136"/>
    </source>
</evidence>
<feature type="transmembrane region" description="Helical" evidence="5">
    <location>
        <begin position="115"/>
        <end position="139"/>
    </location>
</feature>
<dbReference type="PANTHER" id="PTHR21576:SF158">
    <property type="entry name" value="RIBOSOMAL RNA-PROCESSING PROTEIN 12-LIKE CONSERVED DOMAIN-CONTAINING PROTEIN"/>
    <property type="match status" value="1"/>
</dbReference>
<feature type="domain" description="Major facilitator superfamily (MFS) profile" evidence="6">
    <location>
        <begin position="256"/>
        <end position="462"/>
    </location>
</feature>
<dbReference type="InterPro" id="IPR011701">
    <property type="entry name" value="MFS"/>
</dbReference>
<comment type="caution">
    <text evidence="7">The sequence shown here is derived from an EMBL/GenBank/DDBJ whole genome shotgun (WGS) entry which is preliminary data.</text>
</comment>
<feature type="transmembrane region" description="Helical" evidence="5">
    <location>
        <begin position="186"/>
        <end position="208"/>
    </location>
</feature>
<dbReference type="OrthoDB" id="410267at2759"/>
<evidence type="ECO:0000256" key="3">
    <source>
        <dbReference type="ARBA" id="ARBA00022989"/>
    </source>
</evidence>
<keyword evidence="2 5" id="KW-0812">Transmembrane</keyword>
<keyword evidence="4 5" id="KW-0472">Membrane</keyword>
<evidence type="ECO:0000256" key="2">
    <source>
        <dbReference type="ARBA" id="ARBA00022692"/>
    </source>
</evidence>
<evidence type="ECO:0000313" key="8">
    <source>
        <dbReference type="Proteomes" id="UP000242188"/>
    </source>
</evidence>
<dbReference type="Pfam" id="PF07690">
    <property type="entry name" value="MFS_1"/>
    <property type="match status" value="1"/>
</dbReference>
<dbReference type="SUPFAM" id="SSF103473">
    <property type="entry name" value="MFS general substrate transporter"/>
    <property type="match status" value="1"/>
</dbReference>